<protein>
    <recommendedName>
        <fullName evidence="2">Sulfatase-modifying factor enzyme-like domain-containing protein</fullName>
    </recommendedName>
</protein>
<dbReference type="InterPro" id="IPR051043">
    <property type="entry name" value="Sulfatase_Mod_Factor_Kinase"/>
</dbReference>
<feature type="domain" description="Sulfatase-modifying factor enzyme-like" evidence="2">
    <location>
        <begin position="78"/>
        <end position="325"/>
    </location>
</feature>
<dbReference type="EMBL" id="AP026866">
    <property type="protein sequence ID" value="BDS07510.1"/>
    <property type="molecule type" value="Genomic_DNA"/>
</dbReference>
<dbReference type="Gene3D" id="3.90.1580.10">
    <property type="entry name" value="paralog of FGE (formylglycine-generating enzyme)"/>
    <property type="match status" value="1"/>
</dbReference>
<dbReference type="PANTHER" id="PTHR23150:SF19">
    <property type="entry name" value="FORMYLGLYCINE-GENERATING ENZYME"/>
    <property type="match status" value="1"/>
</dbReference>
<dbReference type="KEGG" id="osu:NT6N_25500"/>
<sequence length="377" mass="42735">MLFRSMKSRKSPSPSCFLLCIATPSLLLAQETKTELPAAAKLDVTKKVHQLIVKSAATPSPLKAYTETVPKAGNATLQMLPVKAGEFQLGSPDAEPGRNADEGPQKKIKVDAFWMSKTEITWKLYNPYYKNGKPRNKDGTLMSPSDKDELSDVISQPTPQYHDMFLNNSFVNDPDHPAMDMTQHAASKFCQWLSAQTGHFYRLPTEAEWEYACRAGTSTAWSFGDDESKLGDHAWFADNSNFTYQKVGLKKPNPWGFHDMHGNVAEWVLDQFSDKFYGKLKDGEMNPWNAPTTRYPRTVRGGSWDSEAPATRSAARLGSAPDWKQEDPQIPKSVWYHTDGQHVGFRIVRPVKIPSAEEMHRYWNTDWWSPERNKEDL</sequence>
<organism evidence="3">
    <name type="scientific">Oceaniferula spumae</name>
    <dbReference type="NCBI Taxonomy" id="2979115"/>
    <lineage>
        <taxon>Bacteria</taxon>
        <taxon>Pseudomonadati</taxon>
        <taxon>Verrucomicrobiota</taxon>
        <taxon>Verrucomicrobiia</taxon>
        <taxon>Verrucomicrobiales</taxon>
        <taxon>Verrucomicrobiaceae</taxon>
        <taxon>Oceaniferula</taxon>
    </lineage>
</organism>
<gene>
    <name evidence="3" type="ORF">NT6N_25500</name>
</gene>
<dbReference type="PANTHER" id="PTHR23150">
    <property type="entry name" value="SULFATASE MODIFYING FACTOR 1, 2"/>
    <property type="match status" value="1"/>
</dbReference>
<reference evidence="3" key="1">
    <citation type="submission" date="2024-07" db="EMBL/GenBank/DDBJ databases">
        <title>Complete genome sequence of Verrucomicrobiaceae bacterium NT6N.</title>
        <authorList>
            <person name="Huang C."/>
            <person name="Takami H."/>
            <person name="Hamasaki K."/>
        </authorList>
    </citation>
    <scope>NUCLEOTIDE SEQUENCE</scope>
    <source>
        <strain evidence="3">NT6N</strain>
    </source>
</reference>
<dbReference type="AlphaFoldDB" id="A0AAT9FNB6"/>
<evidence type="ECO:0000313" key="3">
    <source>
        <dbReference type="EMBL" id="BDS07510.1"/>
    </source>
</evidence>
<feature type="signal peptide" evidence="1">
    <location>
        <begin position="1"/>
        <end position="29"/>
    </location>
</feature>
<dbReference type="InterPro" id="IPR005532">
    <property type="entry name" value="SUMF_dom"/>
</dbReference>
<evidence type="ECO:0000259" key="2">
    <source>
        <dbReference type="Pfam" id="PF03781"/>
    </source>
</evidence>
<keyword evidence="1" id="KW-0732">Signal</keyword>
<dbReference type="InterPro" id="IPR042095">
    <property type="entry name" value="SUMF_sf"/>
</dbReference>
<name>A0AAT9FNB6_9BACT</name>
<dbReference type="InterPro" id="IPR016187">
    <property type="entry name" value="CTDL_fold"/>
</dbReference>
<dbReference type="SUPFAM" id="SSF56436">
    <property type="entry name" value="C-type lectin-like"/>
    <property type="match status" value="1"/>
</dbReference>
<feature type="chain" id="PRO_5043434312" description="Sulfatase-modifying factor enzyme-like domain-containing protein" evidence="1">
    <location>
        <begin position="30"/>
        <end position="377"/>
    </location>
</feature>
<dbReference type="GO" id="GO:0120147">
    <property type="term" value="F:formylglycine-generating oxidase activity"/>
    <property type="evidence" value="ECO:0007669"/>
    <property type="project" value="TreeGrafter"/>
</dbReference>
<accession>A0AAT9FNB6</accession>
<proteinExistence type="predicted"/>
<evidence type="ECO:0000256" key="1">
    <source>
        <dbReference type="SAM" id="SignalP"/>
    </source>
</evidence>
<dbReference type="Pfam" id="PF03781">
    <property type="entry name" value="FGE-sulfatase"/>
    <property type="match status" value="1"/>
</dbReference>